<dbReference type="OMA" id="FGWQSMR"/>
<proteinExistence type="predicted"/>
<dbReference type="EMBL" id="CCYD01003101">
    <property type="protein sequence ID" value="CEG50171.1"/>
    <property type="molecule type" value="Genomic_DNA"/>
</dbReference>
<feature type="compositionally biased region" description="Low complexity" evidence="1">
    <location>
        <begin position="385"/>
        <end position="401"/>
    </location>
</feature>
<feature type="transmembrane region" description="Helical" evidence="2">
    <location>
        <begin position="253"/>
        <end position="275"/>
    </location>
</feature>
<keyword evidence="2" id="KW-0812">Transmembrane</keyword>
<name>A0A0N7L8L0_PLAHL</name>
<accession>A0A0N7L8L0</accession>
<sequence>MGVSNLSPDSDVIRDTDKYDIQVLAPPSMPLPSSPKSGASISTVQLSSNASSDDSLRNGSGSSNCTNQVATNAVTVPLDWTADDLCPYYRPRSDGCTEPRTCRDCLNINVNSTYSCLVNQYGRCVQKSPSTYVSALDFRYQNASNNAPQSDEQRVQFLADRVNYCKVKDKECQHCRDTVFADVMEGRIDGSLTKFCYGKGGCVCIAVCEASIWKSTIGLTVCNGVVVTNDYDGRYANTYGATLGQEEKVNSSIWNLLLGGGLAAAILVFAAVVYIRKRRSDGSNESVSNHLGEEESREDEFTREGSVPRQVPAAPQLSLFGWQSMRTELIEREQLLLAGVEDFSDVRTGYLQLLDTDASAPPPEEDESSAPVLLVPLAGASAPSFSPSAMAMASSRPLISPSAPPASPTLFEDELL</sequence>
<keyword evidence="4" id="KW-1185">Reference proteome</keyword>
<feature type="region of interest" description="Disordered" evidence="1">
    <location>
        <begin position="385"/>
        <end position="416"/>
    </location>
</feature>
<feature type="compositionally biased region" description="Basic and acidic residues" evidence="1">
    <location>
        <begin position="291"/>
        <end position="303"/>
    </location>
</feature>
<protein>
    <submittedName>
        <fullName evidence="3">Uncharacterized protein</fullName>
    </submittedName>
</protein>
<feature type="region of interest" description="Disordered" evidence="1">
    <location>
        <begin position="24"/>
        <end position="64"/>
    </location>
</feature>
<evidence type="ECO:0000313" key="4">
    <source>
        <dbReference type="Proteomes" id="UP000054928"/>
    </source>
</evidence>
<keyword evidence="2" id="KW-1133">Transmembrane helix</keyword>
<feature type="region of interest" description="Disordered" evidence="1">
    <location>
        <begin position="282"/>
        <end position="309"/>
    </location>
</feature>
<dbReference type="RefSeq" id="XP_024586540.1">
    <property type="nucleotide sequence ID" value="XM_024721441.1"/>
</dbReference>
<dbReference type="Proteomes" id="UP000054928">
    <property type="component" value="Unassembled WGS sequence"/>
</dbReference>
<dbReference type="AlphaFoldDB" id="A0A0N7L8L0"/>
<keyword evidence="2" id="KW-0472">Membrane</keyword>
<reference evidence="4" key="1">
    <citation type="submission" date="2014-09" db="EMBL/GenBank/DDBJ databases">
        <authorList>
            <person name="Sharma Rahul"/>
            <person name="Thines Marco"/>
        </authorList>
    </citation>
    <scope>NUCLEOTIDE SEQUENCE [LARGE SCALE GENOMIC DNA]</scope>
</reference>
<dbReference type="GeneID" id="36402951"/>
<evidence type="ECO:0000313" key="3">
    <source>
        <dbReference type="EMBL" id="CEG50171.1"/>
    </source>
</evidence>
<feature type="compositionally biased region" description="Polar residues" evidence="1">
    <location>
        <begin position="39"/>
        <end position="64"/>
    </location>
</feature>
<evidence type="ECO:0000256" key="1">
    <source>
        <dbReference type="SAM" id="MobiDB-lite"/>
    </source>
</evidence>
<evidence type="ECO:0000256" key="2">
    <source>
        <dbReference type="SAM" id="Phobius"/>
    </source>
</evidence>
<dbReference type="OrthoDB" id="118200at2759"/>
<organism evidence="3 4">
    <name type="scientific">Plasmopara halstedii</name>
    <name type="common">Downy mildew of sunflower</name>
    <dbReference type="NCBI Taxonomy" id="4781"/>
    <lineage>
        <taxon>Eukaryota</taxon>
        <taxon>Sar</taxon>
        <taxon>Stramenopiles</taxon>
        <taxon>Oomycota</taxon>
        <taxon>Peronosporomycetes</taxon>
        <taxon>Peronosporales</taxon>
        <taxon>Peronosporaceae</taxon>
        <taxon>Plasmopara</taxon>
    </lineage>
</organism>